<feature type="region of interest" description="Disordered" evidence="1">
    <location>
        <begin position="1"/>
        <end position="40"/>
    </location>
</feature>
<feature type="compositionally biased region" description="Basic and acidic residues" evidence="1">
    <location>
        <begin position="553"/>
        <end position="568"/>
    </location>
</feature>
<dbReference type="RefSeq" id="XP_018269558.1">
    <property type="nucleotide sequence ID" value="XM_018417470.1"/>
</dbReference>
<dbReference type="AlphaFoldDB" id="A0A0N8PZX1"/>
<name>A0A0N8PZX1_RHOGW</name>
<dbReference type="STRING" id="578459.A0A0N8PZX1"/>
<dbReference type="PANTHER" id="PTHR34365">
    <property type="entry name" value="ENOLASE (DUF1399)"/>
    <property type="match status" value="1"/>
</dbReference>
<gene>
    <name evidence="2" type="ORF">RHOBADRAFT_54728</name>
</gene>
<dbReference type="EMBL" id="KQ474082">
    <property type="protein sequence ID" value="KPV73509.1"/>
    <property type="molecule type" value="Genomic_DNA"/>
</dbReference>
<proteinExistence type="predicted"/>
<evidence type="ECO:0000256" key="1">
    <source>
        <dbReference type="SAM" id="MobiDB-lite"/>
    </source>
</evidence>
<dbReference type="InterPro" id="IPR009836">
    <property type="entry name" value="GRDP-like"/>
</dbReference>
<organism evidence="2 3">
    <name type="scientific">Rhodotorula graminis (strain WP1)</name>
    <dbReference type="NCBI Taxonomy" id="578459"/>
    <lineage>
        <taxon>Eukaryota</taxon>
        <taxon>Fungi</taxon>
        <taxon>Dikarya</taxon>
        <taxon>Basidiomycota</taxon>
        <taxon>Pucciniomycotina</taxon>
        <taxon>Microbotryomycetes</taxon>
        <taxon>Sporidiobolales</taxon>
        <taxon>Sporidiobolaceae</taxon>
        <taxon>Rhodotorula</taxon>
    </lineage>
</organism>
<evidence type="ECO:0000313" key="3">
    <source>
        <dbReference type="Proteomes" id="UP000053890"/>
    </source>
</evidence>
<evidence type="ECO:0000313" key="2">
    <source>
        <dbReference type="EMBL" id="KPV73509.1"/>
    </source>
</evidence>
<feature type="compositionally biased region" description="Pro residues" evidence="1">
    <location>
        <begin position="25"/>
        <end position="40"/>
    </location>
</feature>
<keyword evidence="3" id="KW-1185">Reference proteome</keyword>
<dbReference type="Pfam" id="PF07173">
    <property type="entry name" value="GRDP-like"/>
    <property type="match status" value="1"/>
</dbReference>
<dbReference type="OMA" id="EVPWTTC"/>
<sequence>MSKLLRRISTTASDRPPSYRSTDDPPSPPPAADSDAVPPPFTEFPSLYQVGRYRVKPWVEVDDIKAHLVLLGAFRKLRDDVEATKPRAEWPPNLEPKALWAVFVQVAVYRFEVVVHALETSARALGAVTLPVDVALVLHAYLLNPLRYDEDCVRRAGNRSFKMPNGEALEAVARSIDLATLTQREPSSSNLERWRKLTDLPFDPFESFRTSTGRRLRHFRELKELVVLWVTADGTGYAQQGFKAAGPNGLELTHEALGVAKFVHDYVTSSNEVQVPVSNNIKVIAGTVTTSTVAPESTATSVRALWVRDRLMKHLKDVSTPLELGERLGWSQDGLRKMLRQVLNGRERGVNNIASCYTRGEPFSLDLGMAVLRQGSFVDKMCDLGWTRPERFAADDILLKRCIARYHAFIDLMASSPSSFCVPTLDIDLAWHTHQLKSSYKLDTALATGRFIDHDDKVEEGALATGFDVTARAWKSRFGVPYSTCGCPLPSQPPLSRLSAKLGLSSSAPASYPPGALITLAPSCDDADATHPSAHNALVLPDHPQAQRKRAARAAELDARRRRDDKAGRKAQAARGKKGEALPAYEKRREGQRDGHAYAFLAPMPLVPLYYGPMGYPASAAGCATTDGNHASAQGGAACGGGSAGAGACGAGGIGGCGSSGGCGGGGSVCGGGGGGFGGCGGGGGGGGGCGGGGGGGGCGGGGGGS</sequence>
<reference evidence="2 3" key="1">
    <citation type="journal article" date="2015" name="Front. Microbiol.">
        <title>Genome sequence of the plant growth promoting endophytic yeast Rhodotorula graminis WP1.</title>
        <authorList>
            <person name="Firrincieli A."/>
            <person name="Otillar R."/>
            <person name="Salamov A."/>
            <person name="Schmutz J."/>
            <person name="Khan Z."/>
            <person name="Redman R.S."/>
            <person name="Fleck N.D."/>
            <person name="Lindquist E."/>
            <person name="Grigoriev I.V."/>
            <person name="Doty S.L."/>
        </authorList>
    </citation>
    <scope>NUCLEOTIDE SEQUENCE [LARGE SCALE GENOMIC DNA]</scope>
    <source>
        <strain evidence="2 3">WP1</strain>
    </source>
</reference>
<protein>
    <submittedName>
        <fullName evidence="2">Uncharacterized protein</fullName>
    </submittedName>
</protein>
<dbReference type="OrthoDB" id="2684236at2759"/>
<dbReference type="PANTHER" id="PTHR34365:SF7">
    <property type="entry name" value="GLYCINE-RICH DOMAIN-CONTAINING PROTEIN 1"/>
    <property type="match status" value="1"/>
</dbReference>
<dbReference type="GeneID" id="28977918"/>
<dbReference type="Proteomes" id="UP000053890">
    <property type="component" value="Unassembled WGS sequence"/>
</dbReference>
<accession>A0A0N8PZX1</accession>
<feature type="region of interest" description="Disordered" evidence="1">
    <location>
        <begin position="534"/>
        <end position="583"/>
    </location>
</feature>